<organism evidence="1 2">
    <name type="scientific">Portunus trituberculatus</name>
    <name type="common">Swimming crab</name>
    <name type="synonym">Neptunus trituberculatus</name>
    <dbReference type="NCBI Taxonomy" id="210409"/>
    <lineage>
        <taxon>Eukaryota</taxon>
        <taxon>Metazoa</taxon>
        <taxon>Ecdysozoa</taxon>
        <taxon>Arthropoda</taxon>
        <taxon>Crustacea</taxon>
        <taxon>Multicrustacea</taxon>
        <taxon>Malacostraca</taxon>
        <taxon>Eumalacostraca</taxon>
        <taxon>Eucarida</taxon>
        <taxon>Decapoda</taxon>
        <taxon>Pleocyemata</taxon>
        <taxon>Brachyura</taxon>
        <taxon>Eubrachyura</taxon>
        <taxon>Portunoidea</taxon>
        <taxon>Portunidae</taxon>
        <taxon>Portuninae</taxon>
        <taxon>Portunus</taxon>
    </lineage>
</organism>
<dbReference type="AlphaFoldDB" id="A0A5B7K230"/>
<gene>
    <name evidence="1" type="ORF">E2C01_096069</name>
</gene>
<proteinExistence type="predicted"/>
<sequence>MTAATSAPCGSLCRCHVPGVTLRFCSNHNHFVGMSRSFVKMYGVRIDLIAVSFDLNNVHASDSSEKI</sequence>
<keyword evidence="2" id="KW-1185">Reference proteome</keyword>
<accession>A0A5B7K230</accession>
<dbReference type="EMBL" id="VSRR010123585">
    <property type="protein sequence ID" value="MPD00587.1"/>
    <property type="molecule type" value="Genomic_DNA"/>
</dbReference>
<protein>
    <submittedName>
        <fullName evidence="1">Uncharacterized protein</fullName>
    </submittedName>
</protein>
<evidence type="ECO:0000313" key="2">
    <source>
        <dbReference type="Proteomes" id="UP000324222"/>
    </source>
</evidence>
<comment type="caution">
    <text evidence="1">The sequence shown here is derived from an EMBL/GenBank/DDBJ whole genome shotgun (WGS) entry which is preliminary data.</text>
</comment>
<reference evidence="1 2" key="1">
    <citation type="submission" date="2019-05" db="EMBL/GenBank/DDBJ databases">
        <title>Another draft genome of Portunus trituberculatus and its Hox gene families provides insights of decapod evolution.</title>
        <authorList>
            <person name="Jeong J.-H."/>
            <person name="Song I."/>
            <person name="Kim S."/>
            <person name="Choi T."/>
            <person name="Kim D."/>
            <person name="Ryu S."/>
            <person name="Kim W."/>
        </authorList>
    </citation>
    <scope>NUCLEOTIDE SEQUENCE [LARGE SCALE GENOMIC DNA]</scope>
    <source>
        <tissue evidence="1">Muscle</tissue>
    </source>
</reference>
<name>A0A5B7K230_PORTR</name>
<dbReference type="Proteomes" id="UP000324222">
    <property type="component" value="Unassembled WGS sequence"/>
</dbReference>
<evidence type="ECO:0000313" key="1">
    <source>
        <dbReference type="EMBL" id="MPD00587.1"/>
    </source>
</evidence>